<dbReference type="Pfam" id="PF00445">
    <property type="entry name" value="Ribonuclease_T2"/>
    <property type="match status" value="1"/>
</dbReference>
<evidence type="ECO:0000256" key="3">
    <source>
        <dbReference type="SAM" id="SignalP"/>
    </source>
</evidence>
<dbReference type="PANTHER" id="PTHR11240">
    <property type="entry name" value="RIBONUCLEASE T2"/>
    <property type="match status" value="1"/>
</dbReference>
<proteinExistence type="inferred from homology"/>
<evidence type="ECO:0000256" key="1">
    <source>
        <dbReference type="ARBA" id="ARBA00007469"/>
    </source>
</evidence>
<reference evidence="4 5" key="1">
    <citation type="submission" date="2020-07" db="EMBL/GenBank/DDBJ databases">
        <authorList>
            <person name="Sun Q."/>
        </authorList>
    </citation>
    <scope>NUCLEOTIDE SEQUENCE [LARGE SCALE GENOMIC DNA]</scope>
    <source>
        <strain evidence="4 5">CGMCC 1.13654</strain>
    </source>
</reference>
<evidence type="ECO:0000313" key="5">
    <source>
        <dbReference type="Proteomes" id="UP000570166"/>
    </source>
</evidence>
<dbReference type="AlphaFoldDB" id="A0A838L6K6"/>
<dbReference type="InterPro" id="IPR033130">
    <property type="entry name" value="RNase_T2_His_AS_2"/>
</dbReference>
<dbReference type="Gene3D" id="3.90.730.10">
    <property type="entry name" value="Ribonuclease T2-like"/>
    <property type="match status" value="1"/>
</dbReference>
<gene>
    <name evidence="4" type="ORF">HZF05_09235</name>
</gene>
<keyword evidence="5" id="KW-1185">Reference proteome</keyword>
<evidence type="ECO:0000313" key="4">
    <source>
        <dbReference type="EMBL" id="MBA2934282.1"/>
    </source>
</evidence>
<protein>
    <submittedName>
        <fullName evidence="4">Ribonuclease T</fullName>
    </submittedName>
</protein>
<dbReference type="Proteomes" id="UP000570166">
    <property type="component" value="Unassembled WGS sequence"/>
</dbReference>
<dbReference type="InterPro" id="IPR001568">
    <property type="entry name" value="RNase_T2-like"/>
</dbReference>
<sequence>MRFLLTILALLAPSMAAAQPLPRPHAELASADQPARRVPTTGYTLSLIWTPEHCFAQNRRGGGQDDMECSGVSAHGFILHGLWPDGDGPNRWPQYCHPVAILTDDQLRAGIAATPSTQLLQHEWAKHGSCMTNDPVAYFRTEDGIYNGIHAPDMASLAHRRGLTAGQVQSAFAAANPGMRADMMRLNLNKRGWLEEVWICIGLDKRPRTCPAESGGADMSESVKVAAP</sequence>
<comment type="similarity">
    <text evidence="1 2">Belongs to the RNase T2 family.</text>
</comment>
<feature type="signal peptide" evidence="3">
    <location>
        <begin position="1"/>
        <end position="18"/>
    </location>
</feature>
<dbReference type="GO" id="GO:0003723">
    <property type="term" value="F:RNA binding"/>
    <property type="evidence" value="ECO:0007669"/>
    <property type="project" value="InterPro"/>
</dbReference>
<accession>A0A838L6K6</accession>
<name>A0A838L6K6_9SPHN</name>
<evidence type="ECO:0000256" key="2">
    <source>
        <dbReference type="RuleBase" id="RU004328"/>
    </source>
</evidence>
<dbReference type="PANTHER" id="PTHR11240:SF22">
    <property type="entry name" value="RIBONUCLEASE T2"/>
    <property type="match status" value="1"/>
</dbReference>
<dbReference type="PROSITE" id="PS00530">
    <property type="entry name" value="RNASE_T2_1"/>
    <property type="match status" value="1"/>
</dbReference>
<dbReference type="InterPro" id="IPR018188">
    <property type="entry name" value="RNase_T2_His_AS_1"/>
</dbReference>
<organism evidence="4 5">
    <name type="scientific">Sphingomonas chungangi</name>
    <dbReference type="NCBI Taxonomy" id="2683589"/>
    <lineage>
        <taxon>Bacteria</taxon>
        <taxon>Pseudomonadati</taxon>
        <taxon>Pseudomonadota</taxon>
        <taxon>Alphaproteobacteria</taxon>
        <taxon>Sphingomonadales</taxon>
        <taxon>Sphingomonadaceae</taxon>
        <taxon>Sphingomonas</taxon>
    </lineage>
</organism>
<feature type="chain" id="PRO_5032733883" evidence="3">
    <location>
        <begin position="19"/>
        <end position="228"/>
    </location>
</feature>
<keyword evidence="3" id="KW-0732">Signal</keyword>
<comment type="caution">
    <text evidence="4">The sequence shown here is derived from an EMBL/GenBank/DDBJ whole genome shotgun (WGS) entry which is preliminary data.</text>
</comment>
<dbReference type="PROSITE" id="PS00531">
    <property type="entry name" value="RNASE_T2_2"/>
    <property type="match status" value="1"/>
</dbReference>
<dbReference type="SUPFAM" id="SSF55895">
    <property type="entry name" value="Ribonuclease Rh-like"/>
    <property type="match status" value="1"/>
</dbReference>
<dbReference type="GO" id="GO:0006401">
    <property type="term" value="P:RNA catabolic process"/>
    <property type="evidence" value="ECO:0007669"/>
    <property type="project" value="UniProtKB-ARBA"/>
</dbReference>
<dbReference type="RefSeq" id="WP_160365782.1">
    <property type="nucleotide sequence ID" value="NZ_JACEIB010000006.1"/>
</dbReference>
<dbReference type="InterPro" id="IPR036430">
    <property type="entry name" value="RNase_T2-like_sf"/>
</dbReference>
<dbReference type="EMBL" id="JACEIB010000006">
    <property type="protein sequence ID" value="MBA2934282.1"/>
    <property type="molecule type" value="Genomic_DNA"/>
</dbReference>
<dbReference type="GO" id="GO:0033897">
    <property type="term" value="F:ribonuclease T2 activity"/>
    <property type="evidence" value="ECO:0007669"/>
    <property type="project" value="InterPro"/>
</dbReference>